<evidence type="ECO:0000256" key="1">
    <source>
        <dbReference type="SAM" id="Phobius"/>
    </source>
</evidence>
<accession>A0ABS5EZK4</accession>
<name>A0ABS5EZK4_9PROT</name>
<proteinExistence type="predicted"/>
<feature type="transmembrane region" description="Helical" evidence="1">
    <location>
        <begin position="127"/>
        <end position="151"/>
    </location>
</feature>
<evidence type="ECO:0000313" key="3">
    <source>
        <dbReference type="EMBL" id="MBR0665663.1"/>
    </source>
</evidence>
<comment type="caution">
    <text evidence="3">The sequence shown here is derived from an EMBL/GenBank/DDBJ whole genome shotgun (WGS) entry which is preliminary data.</text>
</comment>
<dbReference type="Pfam" id="PF09335">
    <property type="entry name" value="VTT_dom"/>
    <property type="match status" value="1"/>
</dbReference>
<dbReference type="PANTHER" id="PTHR42709:SF2">
    <property type="entry name" value="INNER MEMBRANE PROTEIN YOHD"/>
    <property type="match status" value="1"/>
</dbReference>
<organism evidence="3 4">
    <name type="scientific">Plastoroseomonas hellenica</name>
    <dbReference type="NCBI Taxonomy" id="2687306"/>
    <lineage>
        <taxon>Bacteria</taxon>
        <taxon>Pseudomonadati</taxon>
        <taxon>Pseudomonadota</taxon>
        <taxon>Alphaproteobacteria</taxon>
        <taxon>Acetobacterales</taxon>
        <taxon>Acetobacteraceae</taxon>
        <taxon>Plastoroseomonas</taxon>
    </lineage>
</organism>
<keyword evidence="1" id="KW-0472">Membrane</keyword>
<reference evidence="4" key="1">
    <citation type="journal article" date="2021" name="Syst. Appl. Microbiol.">
        <title>Roseomonas hellenica sp. nov., isolated from roots of wild-growing Alkanna tinctoria.</title>
        <authorList>
            <person name="Rat A."/>
            <person name="Naranjo H.D."/>
            <person name="Lebbe L."/>
            <person name="Cnockaert M."/>
            <person name="Krigas N."/>
            <person name="Grigoriadou K."/>
            <person name="Maloupa E."/>
            <person name="Willems A."/>
        </authorList>
    </citation>
    <scope>NUCLEOTIDE SEQUENCE [LARGE SCALE GENOMIC DNA]</scope>
    <source>
        <strain evidence="4">LMG 31523</strain>
    </source>
</reference>
<dbReference type="Proteomes" id="UP001196870">
    <property type="component" value="Unassembled WGS sequence"/>
</dbReference>
<dbReference type="PANTHER" id="PTHR42709">
    <property type="entry name" value="ALKALINE PHOSPHATASE LIKE PROTEIN"/>
    <property type="match status" value="1"/>
</dbReference>
<feature type="transmembrane region" description="Helical" evidence="1">
    <location>
        <begin position="12"/>
        <end position="32"/>
    </location>
</feature>
<gene>
    <name evidence="3" type="ORF">GXW71_14995</name>
</gene>
<evidence type="ECO:0000259" key="2">
    <source>
        <dbReference type="Pfam" id="PF09335"/>
    </source>
</evidence>
<feature type="domain" description="VTT" evidence="2">
    <location>
        <begin position="32"/>
        <end position="145"/>
    </location>
</feature>
<protein>
    <submittedName>
        <fullName evidence="3">DedA family protein</fullName>
    </submittedName>
</protein>
<evidence type="ECO:0000313" key="4">
    <source>
        <dbReference type="Proteomes" id="UP001196870"/>
    </source>
</evidence>
<keyword evidence="1" id="KW-0812">Transmembrane</keyword>
<feature type="transmembrane region" description="Helical" evidence="1">
    <location>
        <begin position="44"/>
        <end position="64"/>
    </location>
</feature>
<feature type="transmembrane region" description="Helical" evidence="1">
    <location>
        <begin position="157"/>
        <end position="177"/>
    </location>
</feature>
<sequence length="210" mass="23038">MAEFWAEYGALAYLVAAGWAFFEGETFVLFAAAAGKHTGAVDPWILMFAVWAGSYAGDQTWFFLGRRYGARALKRIPGAEKRVAVATSFLERYGALFVLTFRFAYGIRNVASAACGIAGMDHRRFAFLNFFAAGIWAASFVWVGWFVAGLFTPQQLVYGIGGIGLTVFLFFVFRFVLARRRAARLAREQAAEARAATIAAAEHAPEKADA</sequence>
<dbReference type="EMBL" id="JAAGBB010000016">
    <property type="protein sequence ID" value="MBR0665663.1"/>
    <property type="molecule type" value="Genomic_DNA"/>
</dbReference>
<dbReference type="RefSeq" id="WP_211853330.1">
    <property type="nucleotide sequence ID" value="NZ_JAAGBB010000016.1"/>
</dbReference>
<keyword evidence="4" id="KW-1185">Reference proteome</keyword>
<keyword evidence="1" id="KW-1133">Transmembrane helix</keyword>
<dbReference type="InterPro" id="IPR032816">
    <property type="entry name" value="VTT_dom"/>
</dbReference>
<dbReference type="InterPro" id="IPR051311">
    <property type="entry name" value="DedA_domain"/>
</dbReference>